<gene>
    <name evidence="1" type="ORF">BV22DRAFT_1087669</name>
</gene>
<comment type="caution">
    <text evidence="1">The sequence shown here is derived from an EMBL/GenBank/DDBJ whole genome shotgun (WGS) entry which is preliminary data.</text>
</comment>
<dbReference type="EMBL" id="MU266388">
    <property type="protein sequence ID" value="KAH7926155.1"/>
    <property type="molecule type" value="Genomic_DNA"/>
</dbReference>
<dbReference type="Proteomes" id="UP000790709">
    <property type="component" value="Unassembled WGS sequence"/>
</dbReference>
<name>A0ACB8BK13_9AGAM</name>
<sequence length="108" mass="11966">MAHSLSPECTPLKHAYDSCFNTWFEGYLEPAVSPSSSEQRAQYSKKKADEFEERCGKVWVEYKQCVQKAVKDKGLGDLLDQARVENPLRDPPPAPSPGEVSSSSSSSQ</sequence>
<evidence type="ECO:0000313" key="1">
    <source>
        <dbReference type="EMBL" id="KAH7926155.1"/>
    </source>
</evidence>
<evidence type="ECO:0000313" key="2">
    <source>
        <dbReference type="Proteomes" id="UP000790709"/>
    </source>
</evidence>
<keyword evidence="2" id="KW-1185">Reference proteome</keyword>
<organism evidence="1 2">
    <name type="scientific">Leucogyrophana mollusca</name>
    <dbReference type="NCBI Taxonomy" id="85980"/>
    <lineage>
        <taxon>Eukaryota</taxon>
        <taxon>Fungi</taxon>
        <taxon>Dikarya</taxon>
        <taxon>Basidiomycota</taxon>
        <taxon>Agaricomycotina</taxon>
        <taxon>Agaricomycetes</taxon>
        <taxon>Agaricomycetidae</taxon>
        <taxon>Boletales</taxon>
        <taxon>Boletales incertae sedis</taxon>
        <taxon>Leucogyrophana</taxon>
    </lineage>
</organism>
<reference evidence="1" key="1">
    <citation type="journal article" date="2021" name="New Phytol.">
        <title>Evolutionary innovations through gain and loss of genes in the ectomycorrhizal Boletales.</title>
        <authorList>
            <person name="Wu G."/>
            <person name="Miyauchi S."/>
            <person name="Morin E."/>
            <person name="Kuo A."/>
            <person name="Drula E."/>
            <person name="Varga T."/>
            <person name="Kohler A."/>
            <person name="Feng B."/>
            <person name="Cao Y."/>
            <person name="Lipzen A."/>
            <person name="Daum C."/>
            <person name="Hundley H."/>
            <person name="Pangilinan J."/>
            <person name="Johnson J."/>
            <person name="Barry K."/>
            <person name="LaButti K."/>
            <person name="Ng V."/>
            <person name="Ahrendt S."/>
            <person name="Min B."/>
            <person name="Choi I.G."/>
            <person name="Park H."/>
            <person name="Plett J.M."/>
            <person name="Magnuson J."/>
            <person name="Spatafora J.W."/>
            <person name="Nagy L.G."/>
            <person name="Henrissat B."/>
            <person name="Grigoriev I.V."/>
            <person name="Yang Z.L."/>
            <person name="Xu J."/>
            <person name="Martin F.M."/>
        </authorList>
    </citation>
    <scope>NUCLEOTIDE SEQUENCE</scope>
    <source>
        <strain evidence="1">KUC20120723A-06</strain>
    </source>
</reference>
<accession>A0ACB8BK13</accession>
<proteinExistence type="predicted"/>
<protein>
    <submittedName>
        <fullName evidence="1">UPF0203-domain-containing protein</fullName>
    </submittedName>
</protein>